<keyword evidence="4" id="KW-0547">Nucleotide-binding</keyword>
<organism evidence="8">
    <name type="scientific">hydrothermal vent metagenome</name>
    <dbReference type="NCBI Taxonomy" id="652676"/>
    <lineage>
        <taxon>unclassified sequences</taxon>
        <taxon>metagenomes</taxon>
        <taxon>ecological metagenomes</taxon>
    </lineage>
</organism>
<evidence type="ECO:0000256" key="3">
    <source>
        <dbReference type="ARBA" id="ARBA00022679"/>
    </source>
</evidence>
<dbReference type="AlphaFoldDB" id="A0A3B0W9I1"/>
<evidence type="ECO:0000256" key="4">
    <source>
        <dbReference type="ARBA" id="ARBA00022741"/>
    </source>
</evidence>
<name>A0A3B0W9I1_9ZZZZ</name>
<keyword evidence="3" id="KW-0808">Transferase</keyword>
<dbReference type="Pfam" id="PF02518">
    <property type="entry name" value="HATPase_c"/>
    <property type="match status" value="1"/>
</dbReference>
<dbReference type="InterPro" id="IPR003594">
    <property type="entry name" value="HATPase_dom"/>
</dbReference>
<evidence type="ECO:0000256" key="2">
    <source>
        <dbReference type="ARBA" id="ARBA00012438"/>
    </source>
</evidence>
<dbReference type="GO" id="GO:0004673">
    <property type="term" value="F:protein histidine kinase activity"/>
    <property type="evidence" value="ECO:0007669"/>
    <property type="project" value="UniProtKB-EC"/>
</dbReference>
<keyword evidence="6" id="KW-0067">ATP-binding</keyword>
<dbReference type="PANTHER" id="PTHR44936">
    <property type="entry name" value="SENSOR PROTEIN CREC"/>
    <property type="match status" value="1"/>
</dbReference>
<dbReference type="Gene3D" id="3.30.565.10">
    <property type="entry name" value="Histidine kinase-like ATPase, C-terminal domain"/>
    <property type="match status" value="1"/>
</dbReference>
<dbReference type="PROSITE" id="PS50109">
    <property type="entry name" value="HIS_KIN"/>
    <property type="match status" value="1"/>
</dbReference>
<evidence type="ECO:0000313" key="8">
    <source>
        <dbReference type="EMBL" id="VAW47872.1"/>
    </source>
</evidence>
<evidence type="ECO:0000259" key="7">
    <source>
        <dbReference type="PROSITE" id="PS50109"/>
    </source>
</evidence>
<comment type="catalytic activity">
    <reaction evidence="1">
        <text>ATP + protein L-histidine = ADP + protein N-phospho-L-histidine.</text>
        <dbReference type="EC" id="2.7.13.3"/>
    </reaction>
</comment>
<feature type="non-terminal residue" evidence="8">
    <location>
        <position position="1"/>
    </location>
</feature>
<evidence type="ECO:0000256" key="5">
    <source>
        <dbReference type="ARBA" id="ARBA00022777"/>
    </source>
</evidence>
<dbReference type="InterPro" id="IPR050980">
    <property type="entry name" value="2C_sensor_his_kinase"/>
</dbReference>
<dbReference type="SMART" id="SM00387">
    <property type="entry name" value="HATPase_c"/>
    <property type="match status" value="1"/>
</dbReference>
<sequence>KIIEDILLMSKPHVANQIDINLFESLTKFQAEFCQQHNIDTSLFNVDCPDKLLIMQFDVMHLNQLFWNLAENALKHGQDNKLSVSISNQPKYIFIDIKNNGATFKSIVEESLFIPFFTTHTQGTGLGLYICREICKSNNAKLEYLRQEFQHVFRIHVKK</sequence>
<dbReference type="SUPFAM" id="SSF55874">
    <property type="entry name" value="ATPase domain of HSP90 chaperone/DNA topoisomerase II/histidine kinase"/>
    <property type="match status" value="1"/>
</dbReference>
<feature type="domain" description="Histidine kinase" evidence="7">
    <location>
        <begin position="1"/>
        <end position="159"/>
    </location>
</feature>
<accession>A0A3B0W9I1</accession>
<protein>
    <recommendedName>
        <fullName evidence="2">histidine kinase</fullName>
        <ecNumber evidence="2">2.7.13.3</ecNumber>
    </recommendedName>
</protein>
<dbReference type="InterPro" id="IPR036890">
    <property type="entry name" value="HATPase_C_sf"/>
</dbReference>
<dbReference type="PANTHER" id="PTHR44936:SF10">
    <property type="entry name" value="SENSOR PROTEIN RSTB"/>
    <property type="match status" value="1"/>
</dbReference>
<proteinExistence type="predicted"/>
<dbReference type="EC" id="2.7.13.3" evidence="2"/>
<dbReference type="GO" id="GO:0005524">
    <property type="term" value="F:ATP binding"/>
    <property type="evidence" value="ECO:0007669"/>
    <property type="project" value="UniProtKB-KW"/>
</dbReference>
<reference evidence="8" key="1">
    <citation type="submission" date="2018-06" db="EMBL/GenBank/DDBJ databases">
        <authorList>
            <person name="Zhirakovskaya E."/>
        </authorList>
    </citation>
    <scope>NUCLEOTIDE SEQUENCE</scope>
</reference>
<keyword evidence="5" id="KW-0418">Kinase</keyword>
<evidence type="ECO:0000256" key="1">
    <source>
        <dbReference type="ARBA" id="ARBA00000085"/>
    </source>
</evidence>
<dbReference type="InterPro" id="IPR005467">
    <property type="entry name" value="His_kinase_dom"/>
</dbReference>
<dbReference type="EMBL" id="UOFC01000169">
    <property type="protein sequence ID" value="VAW47872.1"/>
    <property type="molecule type" value="Genomic_DNA"/>
</dbReference>
<evidence type="ECO:0000256" key="6">
    <source>
        <dbReference type="ARBA" id="ARBA00022840"/>
    </source>
</evidence>
<gene>
    <name evidence="8" type="ORF">MNBD_GAMMA03-854</name>
</gene>